<feature type="binding site" evidence="11">
    <location>
        <begin position="94"/>
        <end position="101"/>
    </location>
    <ligand>
        <name>ATP</name>
        <dbReference type="ChEBI" id="CHEBI:30616"/>
    </ligand>
</feature>
<dbReference type="GO" id="GO:0008270">
    <property type="term" value="F:zinc ion binding"/>
    <property type="evidence" value="ECO:0007669"/>
    <property type="project" value="UniProtKB-KW"/>
</dbReference>
<keyword evidence="1 11" id="KW-0479">Metal-binding</keyword>
<dbReference type="GO" id="GO:0000725">
    <property type="term" value="P:recombinational repair"/>
    <property type="evidence" value="ECO:0007669"/>
    <property type="project" value="UniProtKB-UniRule"/>
</dbReference>
<evidence type="ECO:0000256" key="1">
    <source>
        <dbReference type="ARBA" id="ARBA00022723"/>
    </source>
</evidence>
<dbReference type="NCBIfam" id="TIGR00416">
    <property type="entry name" value="sms"/>
    <property type="match status" value="1"/>
</dbReference>
<comment type="similarity">
    <text evidence="11 13">Belongs to the RecA family. RadA subfamily.</text>
</comment>
<evidence type="ECO:0000256" key="7">
    <source>
        <dbReference type="ARBA" id="ARBA00022840"/>
    </source>
</evidence>
<dbReference type="SMART" id="SM00382">
    <property type="entry name" value="AAA"/>
    <property type="match status" value="1"/>
</dbReference>
<dbReference type="GO" id="GO:0016787">
    <property type="term" value="F:hydrolase activity"/>
    <property type="evidence" value="ECO:0007669"/>
    <property type="project" value="UniProtKB-KW"/>
</dbReference>
<sequence>MAKVKSKYVCQNCGYIAPKWMGKCPECNEWNSFVEEILENNPQNFKNINVKNDKPIKLSNVSIVKEDRFTTSIFEMDLVLGGGIVKGSLVLVGGDPGIGKSTLLLQVASNVSNNRKTVLYVSGEESMKQIKFRADRLGISGEDIYIMSENNMDVVIKNINEIKPDVLIIDSIQTVYDPKISSSPGSVSQVREVTNDLMRVSKGQGVATFIVGHVTKNGSIAGPKVLEHMVDTVLYFEGEKSNIYRILRAVKNRFGSTNEIGLFEMMGNGLTEVKNPSKLFLSNSHKNVAGSITVATIEGTRAVLVEIQALISSSNFGTPRRMAIGVDYNKIVMIMAVLEKKVGLMLNDQDGYVNVVGGIVLNEPAVDLAIAIAITSSFRNVEVDRSFVVFGEVGLTGEVRAINHIQQRLNESRKLGFSNCIVPKSNLEGVDIPKGLNVYGVSNIEEAFSIIF</sequence>
<dbReference type="KEGG" id="hprf:HLPR_24920"/>
<evidence type="ECO:0000256" key="5">
    <source>
        <dbReference type="ARBA" id="ARBA00022801"/>
    </source>
</evidence>
<dbReference type="Proteomes" id="UP001321786">
    <property type="component" value="Chromosome"/>
</dbReference>
<dbReference type="FunFam" id="3.40.50.300:FF:000050">
    <property type="entry name" value="DNA repair protein RadA"/>
    <property type="match status" value="1"/>
</dbReference>
<keyword evidence="2 11" id="KW-0547">Nucleotide-binding</keyword>
<dbReference type="InterPro" id="IPR020568">
    <property type="entry name" value="Ribosomal_Su5_D2-typ_SF"/>
</dbReference>
<dbReference type="Pfam" id="PF18073">
    <property type="entry name" value="Zn_ribbon_LapB"/>
    <property type="match status" value="1"/>
</dbReference>
<accession>A0AAU9E611</accession>
<evidence type="ECO:0000256" key="11">
    <source>
        <dbReference type="HAMAP-Rule" id="MF_01498"/>
    </source>
</evidence>
<evidence type="ECO:0000256" key="6">
    <source>
        <dbReference type="ARBA" id="ARBA00022833"/>
    </source>
</evidence>
<comment type="domain">
    <text evidence="11">The middle region has homology to RecA with ATPase motifs including the RadA KNRFG motif, while the C-terminus is homologous to Lon protease.</text>
</comment>
<dbReference type="AlphaFoldDB" id="A0AAU9E611"/>
<dbReference type="GO" id="GO:0003684">
    <property type="term" value="F:damaged DNA binding"/>
    <property type="evidence" value="ECO:0007669"/>
    <property type="project" value="InterPro"/>
</dbReference>
<evidence type="ECO:0000256" key="12">
    <source>
        <dbReference type="NCBIfam" id="TIGR00416"/>
    </source>
</evidence>
<keyword evidence="4 13" id="KW-0863">Zinc-finger</keyword>
<dbReference type="InterPro" id="IPR014721">
    <property type="entry name" value="Ribsml_uS5_D2-typ_fold_subgr"/>
</dbReference>
<dbReference type="GO" id="GO:0005829">
    <property type="term" value="C:cytosol"/>
    <property type="evidence" value="ECO:0007669"/>
    <property type="project" value="TreeGrafter"/>
</dbReference>
<organism evidence="15 16">
    <name type="scientific">Helicovermis profundi</name>
    <dbReference type="NCBI Taxonomy" id="3065157"/>
    <lineage>
        <taxon>Bacteria</taxon>
        <taxon>Bacillati</taxon>
        <taxon>Bacillota</taxon>
        <taxon>Clostridia</taxon>
        <taxon>Helicovermis</taxon>
    </lineage>
</organism>
<evidence type="ECO:0000256" key="13">
    <source>
        <dbReference type="RuleBase" id="RU003555"/>
    </source>
</evidence>
<keyword evidence="10 11" id="KW-0234">DNA repair</keyword>
<dbReference type="PANTHER" id="PTHR32472">
    <property type="entry name" value="DNA REPAIR PROTEIN RADA"/>
    <property type="match status" value="1"/>
</dbReference>
<feature type="region of interest" description="Lon-protease-like" evidence="11">
    <location>
        <begin position="350"/>
        <end position="452"/>
    </location>
</feature>
<evidence type="ECO:0000259" key="14">
    <source>
        <dbReference type="PROSITE" id="PS50162"/>
    </source>
</evidence>
<evidence type="ECO:0000256" key="3">
    <source>
        <dbReference type="ARBA" id="ARBA00022763"/>
    </source>
</evidence>
<dbReference type="GO" id="GO:0140664">
    <property type="term" value="F:ATP-dependent DNA damage sensor activity"/>
    <property type="evidence" value="ECO:0007669"/>
    <property type="project" value="InterPro"/>
</dbReference>
<dbReference type="GO" id="GO:0005524">
    <property type="term" value="F:ATP binding"/>
    <property type="evidence" value="ECO:0007669"/>
    <property type="project" value="UniProtKB-UniRule"/>
</dbReference>
<evidence type="ECO:0000256" key="8">
    <source>
        <dbReference type="ARBA" id="ARBA00023016"/>
    </source>
</evidence>
<comment type="function">
    <text evidence="13">DNA-dependent ATPase involved in processing of recombination intermediates, plays a role in repairing DNA breaks. Stimulates the branch migration of RecA-mediated strand transfer reactions, allowing the 3' invading strand to extend heteroduplex DNA faster. Binds ssDNA in the presence of ADP but not other nucleotides, has ATPase activity that is stimulated by ssDNA and various branched DNA structures, but inhibited by SSB. Does not have RecA's homology-searching function.</text>
</comment>
<protein>
    <recommendedName>
        <fullName evidence="11 12">DNA repair protein RadA</fullName>
    </recommendedName>
</protein>
<dbReference type="InterPro" id="IPR027417">
    <property type="entry name" value="P-loop_NTPase"/>
</dbReference>
<dbReference type="InterPro" id="IPR003593">
    <property type="entry name" value="AAA+_ATPase"/>
</dbReference>
<keyword evidence="9 11" id="KW-0238">DNA-binding</keyword>
<dbReference type="InterPro" id="IPR004504">
    <property type="entry name" value="DNA_repair_RadA"/>
</dbReference>
<dbReference type="EMBL" id="AP028654">
    <property type="protein sequence ID" value="BEP30161.1"/>
    <property type="molecule type" value="Genomic_DNA"/>
</dbReference>
<proteinExistence type="inferred from homology"/>
<dbReference type="Pfam" id="PF13541">
    <property type="entry name" value="ChlI"/>
    <property type="match status" value="1"/>
</dbReference>
<comment type="function">
    <text evidence="11">Plays a role in repairing double-strand DNA breaks, probably involving stabilizing or processing branched DNA or blocked replication forks.</text>
</comment>
<name>A0AAU9E611_9FIRM</name>
<reference evidence="15 16" key="1">
    <citation type="submission" date="2023-08" db="EMBL/GenBank/DDBJ databases">
        <title>Helicovermis profunda gen. nov., sp. nov., a novel mesophilic, fermentative bacterium within the Bacillota from a deep-sea hydrothermal vent chimney.</title>
        <authorList>
            <person name="Miyazaki U."/>
            <person name="Mizutani D."/>
            <person name="Hashimoto Y."/>
            <person name="Tame A."/>
            <person name="Sawayama S."/>
            <person name="Miyazaki J."/>
            <person name="Takai K."/>
            <person name="Nakagawa S."/>
        </authorList>
    </citation>
    <scope>NUCLEOTIDE SEQUENCE [LARGE SCALE GENOMIC DNA]</scope>
    <source>
        <strain evidence="15 16">S502</strain>
    </source>
</reference>
<evidence type="ECO:0000313" key="16">
    <source>
        <dbReference type="Proteomes" id="UP001321786"/>
    </source>
</evidence>
<keyword evidence="5" id="KW-0378">Hydrolase</keyword>
<dbReference type="Gene3D" id="3.40.50.300">
    <property type="entry name" value="P-loop containing nucleotide triphosphate hydrolases"/>
    <property type="match status" value="1"/>
</dbReference>
<keyword evidence="16" id="KW-1185">Reference proteome</keyword>
<dbReference type="PANTHER" id="PTHR32472:SF10">
    <property type="entry name" value="DNA REPAIR PROTEIN RADA-LIKE PROTEIN"/>
    <property type="match status" value="1"/>
</dbReference>
<keyword evidence="8 11" id="KW-0346">Stress response</keyword>
<dbReference type="SUPFAM" id="SSF54211">
    <property type="entry name" value="Ribosomal protein S5 domain 2-like"/>
    <property type="match status" value="1"/>
</dbReference>
<dbReference type="PROSITE" id="PS50162">
    <property type="entry name" value="RECA_2"/>
    <property type="match status" value="1"/>
</dbReference>
<gene>
    <name evidence="11 15" type="primary">radA</name>
    <name evidence="15" type="ORF">HLPR_24920</name>
</gene>
<evidence type="ECO:0000256" key="10">
    <source>
        <dbReference type="ARBA" id="ARBA00023204"/>
    </source>
</evidence>
<dbReference type="CDD" id="cd01121">
    <property type="entry name" value="RadA_SMS_N"/>
    <property type="match status" value="1"/>
</dbReference>
<dbReference type="InterPro" id="IPR041166">
    <property type="entry name" value="Rubredoxin_2"/>
</dbReference>
<keyword evidence="6 13" id="KW-0862">Zinc</keyword>
<evidence type="ECO:0000313" key="15">
    <source>
        <dbReference type="EMBL" id="BEP30161.1"/>
    </source>
</evidence>
<evidence type="ECO:0000256" key="9">
    <source>
        <dbReference type="ARBA" id="ARBA00023125"/>
    </source>
</evidence>
<feature type="short sequence motif" description="RadA KNRFG motif" evidence="11">
    <location>
        <begin position="251"/>
        <end position="255"/>
    </location>
</feature>
<dbReference type="Pfam" id="PF13481">
    <property type="entry name" value="AAA_25"/>
    <property type="match status" value="1"/>
</dbReference>
<feature type="domain" description="RecA family profile 1" evidence="14">
    <location>
        <begin position="65"/>
        <end position="214"/>
    </location>
</feature>
<keyword evidence="3 11" id="KW-0227">DNA damage</keyword>
<dbReference type="InterPro" id="IPR020588">
    <property type="entry name" value="RecA_ATP-bd"/>
</dbReference>
<dbReference type="RefSeq" id="WP_338535760.1">
    <property type="nucleotide sequence ID" value="NZ_AP028654.1"/>
</dbReference>
<dbReference type="Gene3D" id="3.30.230.10">
    <property type="match status" value="1"/>
</dbReference>
<evidence type="ECO:0000256" key="4">
    <source>
        <dbReference type="ARBA" id="ARBA00022771"/>
    </source>
</evidence>
<dbReference type="SUPFAM" id="SSF52540">
    <property type="entry name" value="P-loop containing nucleoside triphosphate hydrolases"/>
    <property type="match status" value="1"/>
</dbReference>
<keyword evidence="7 11" id="KW-0067">ATP-binding</keyword>
<evidence type="ECO:0000256" key="2">
    <source>
        <dbReference type="ARBA" id="ARBA00022741"/>
    </source>
</evidence>
<dbReference type="HAMAP" id="MF_01498">
    <property type="entry name" value="RadA_bact"/>
    <property type="match status" value="1"/>
</dbReference>
<dbReference type="PRINTS" id="PR01874">
    <property type="entry name" value="DNAREPAIRADA"/>
</dbReference>